<sequence length="196" mass="22748">MTDDLVEDNPALRKQYLTETEWYEVEAIVILLEPIAKATLILSLLTCPMMRDLYMIFPTILNILYNALNSKIQINSQIAQRIYKKLNDYWSVLRTCCSVLVALDPNIKLSSFDSKTAIIVHELLYSIYKQYKEPSSSVTEDTNDSPRNYFRKHRNESLPTNSNVLMNTLQPLKKIVTLWNSEKHDLLICIILGFQE</sequence>
<evidence type="ECO:0000313" key="1">
    <source>
        <dbReference type="EMBL" id="CAG8753408.1"/>
    </source>
</evidence>
<dbReference type="EMBL" id="CAJVQA010018327">
    <property type="protein sequence ID" value="CAG8753408.1"/>
    <property type="molecule type" value="Genomic_DNA"/>
</dbReference>
<evidence type="ECO:0000313" key="2">
    <source>
        <dbReference type="Proteomes" id="UP000789759"/>
    </source>
</evidence>
<keyword evidence="2" id="KW-1185">Reference proteome</keyword>
<dbReference type="AlphaFoldDB" id="A0A9N9NR09"/>
<dbReference type="OrthoDB" id="2445583at2759"/>
<gene>
    <name evidence="1" type="ORF">CPELLU_LOCUS14859</name>
</gene>
<proteinExistence type="predicted"/>
<dbReference type="Proteomes" id="UP000789759">
    <property type="component" value="Unassembled WGS sequence"/>
</dbReference>
<protein>
    <submittedName>
        <fullName evidence="1">21265_t:CDS:1</fullName>
    </submittedName>
</protein>
<name>A0A9N9NR09_9GLOM</name>
<accession>A0A9N9NR09</accession>
<dbReference type="InterPro" id="IPR012337">
    <property type="entry name" value="RNaseH-like_sf"/>
</dbReference>
<reference evidence="1" key="1">
    <citation type="submission" date="2021-06" db="EMBL/GenBank/DDBJ databases">
        <authorList>
            <person name="Kallberg Y."/>
            <person name="Tangrot J."/>
            <person name="Rosling A."/>
        </authorList>
    </citation>
    <scope>NUCLEOTIDE SEQUENCE</scope>
    <source>
        <strain evidence="1">FL966</strain>
    </source>
</reference>
<dbReference type="SUPFAM" id="SSF53098">
    <property type="entry name" value="Ribonuclease H-like"/>
    <property type="match status" value="1"/>
</dbReference>
<dbReference type="PANTHER" id="PTHR23272">
    <property type="entry name" value="BED FINGER-RELATED"/>
    <property type="match status" value="1"/>
</dbReference>
<comment type="caution">
    <text evidence="1">The sequence shown here is derived from an EMBL/GenBank/DDBJ whole genome shotgun (WGS) entry which is preliminary data.</text>
</comment>
<organism evidence="1 2">
    <name type="scientific">Cetraspora pellucida</name>
    <dbReference type="NCBI Taxonomy" id="1433469"/>
    <lineage>
        <taxon>Eukaryota</taxon>
        <taxon>Fungi</taxon>
        <taxon>Fungi incertae sedis</taxon>
        <taxon>Mucoromycota</taxon>
        <taxon>Glomeromycotina</taxon>
        <taxon>Glomeromycetes</taxon>
        <taxon>Diversisporales</taxon>
        <taxon>Gigasporaceae</taxon>
        <taxon>Cetraspora</taxon>
    </lineage>
</organism>